<dbReference type="InterPro" id="IPR001543">
    <property type="entry name" value="FliN-like_C"/>
</dbReference>
<dbReference type="Pfam" id="PF01052">
    <property type="entry name" value="FliMN_C"/>
    <property type="match status" value="1"/>
</dbReference>
<dbReference type="SUPFAM" id="SSF101801">
    <property type="entry name" value="Surface presentation of antigens (SPOA)"/>
    <property type="match status" value="1"/>
</dbReference>
<dbReference type="STRING" id="861298.SAMN04488136_10943"/>
<gene>
    <name evidence="2" type="ORF">SAMN04488136_10943</name>
</gene>
<proteinExistence type="predicted"/>
<evidence type="ECO:0000313" key="2">
    <source>
        <dbReference type="EMBL" id="SDH13857.1"/>
    </source>
</evidence>
<feature type="domain" description="Flagellar motor switch protein FliN-like C-terminal" evidence="1">
    <location>
        <begin position="185"/>
        <end position="247"/>
    </location>
</feature>
<evidence type="ECO:0000259" key="1">
    <source>
        <dbReference type="Pfam" id="PF01052"/>
    </source>
</evidence>
<dbReference type="OrthoDB" id="5906693at2"/>
<keyword evidence="2" id="KW-0969">Cilium</keyword>
<reference evidence="2 3" key="1">
    <citation type="submission" date="2016-10" db="EMBL/GenBank/DDBJ databases">
        <authorList>
            <person name="de Groot N.N."/>
        </authorList>
    </citation>
    <scope>NUCLEOTIDE SEQUENCE [LARGE SCALE GENOMIC DNA]</scope>
    <source>
        <strain evidence="2 3">CGMCC 1.10228</strain>
    </source>
</reference>
<keyword evidence="2" id="KW-0966">Cell projection</keyword>
<accession>A0A1G7ZZ25</accession>
<keyword evidence="2" id="KW-0282">Flagellum</keyword>
<protein>
    <submittedName>
        <fullName evidence="2">Type III flagellar switch regulator (C-ring) FliN C-term</fullName>
    </submittedName>
</protein>
<dbReference type="AlphaFoldDB" id="A0A1G7ZZ25"/>
<dbReference type="Proteomes" id="UP000198854">
    <property type="component" value="Unassembled WGS sequence"/>
</dbReference>
<dbReference type="RefSeq" id="WP_093272637.1">
    <property type="nucleotide sequence ID" value="NZ_FNDD01000009.1"/>
</dbReference>
<sequence>MRSIAITDIGNPRVKVANEIIDSIQSKNIKIKEIIESHLNKTQAKILVNECESLVDGVFISTLNIDEIGDISFAMNNICLDNVFCEHLNIPTNNSNNERNITESHRNFLNKLGNKLIELFIDDKKITIKKSNELSTNKIVLELCFSFPNNEYQLFIIISENVCHHYAEIFQPHSTFSAPQVMQCLDAVPFDLNAVLMSGELAISALDNVRIGDVIELKKHDLIDVKVGPKSVFKGQLIVAEDNQLGVKYE</sequence>
<name>A0A1G7ZZ25_9VIBR</name>
<dbReference type="InterPro" id="IPR036429">
    <property type="entry name" value="SpoA-like_sf"/>
</dbReference>
<organism evidence="2 3">
    <name type="scientific">Vibrio xiamenensis</name>
    <dbReference type="NCBI Taxonomy" id="861298"/>
    <lineage>
        <taxon>Bacteria</taxon>
        <taxon>Pseudomonadati</taxon>
        <taxon>Pseudomonadota</taxon>
        <taxon>Gammaproteobacteria</taxon>
        <taxon>Vibrionales</taxon>
        <taxon>Vibrionaceae</taxon>
        <taxon>Vibrio</taxon>
    </lineage>
</organism>
<dbReference type="EMBL" id="FNDD01000009">
    <property type="protein sequence ID" value="SDH13857.1"/>
    <property type="molecule type" value="Genomic_DNA"/>
</dbReference>
<keyword evidence="3" id="KW-1185">Reference proteome</keyword>
<evidence type="ECO:0000313" key="3">
    <source>
        <dbReference type="Proteomes" id="UP000198854"/>
    </source>
</evidence>
<dbReference type="Gene3D" id="2.30.330.10">
    <property type="entry name" value="SpoA-like"/>
    <property type="match status" value="1"/>
</dbReference>